<dbReference type="Pfam" id="PF00507">
    <property type="entry name" value="Oxidored_q4"/>
    <property type="match status" value="1"/>
</dbReference>
<evidence type="ECO:0000256" key="3">
    <source>
        <dbReference type="ARBA" id="ARBA00022448"/>
    </source>
</evidence>
<evidence type="ECO:0000313" key="10">
    <source>
        <dbReference type="Proteomes" id="UP000319103"/>
    </source>
</evidence>
<dbReference type="GO" id="GO:0048038">
    <property type="term" value="F:quinone binding"/>
    <property type="evidence" value="ECO:0007669"/>
    <property type="project" value="UniProtKB-KW"/>
</dbReference>
<dbReference type="InterPro" id="IPR038430">
    <property type="entry name" value="NDAH_ubi_oxred_su3_sf"/>
</dbReference>
<evidence type="ECO:0000256" key="5">
    <source>
        <dbReference type="ARBA" id="ARBA00022989"/>
    </source>
</evidence>
<dbReference type="Gene3D" id="1.20.58.1610">
    <property type="entry name" value="NADH:ubiquinone/plastoquinone oxidoreductase, chain 3"/>
    <property type="match status" value="1"/>
</dbReference>
<evidence type="ECO:0000256" key="8">
    <source>
        <dbReference type="RuleBase" id="RU003639"/>
    </source>
</evidence>
<dbReference type="GO" id="GO:0008137">
    <property type="term" value="F:NADH dehydrogenase (ubiquinone) activity"/>
    <property type="evidence" value="ECO:0007669"/>
    <property type="project" value="InterPro"/>
</dbReference>
<evidence type="ECO:0000256" key="7">
    <source>
        <dbReference type="HAMAP-Rule" id="MF_01394"/>
    </source>
</evidence>
<evidence type="ECO:0000313" key="9">
    <source>
        <dbReference type="EMBL" id="TQF04947.1"/>
    </source>
</evidence>
<keyword evidence="10" id="KW-1185">Reference proteome</keyword>
<protein>
    <recommendedName>
        <fullName evidence="7">NADH-quinone oxidoreductase subunit A</fullName>
        <ecNumber evidence="7">7.1.1.-</ecNumber>
    </recommendedName>
    <alternativeName>
        <fullName evidence="7">NADH dehydrogenase I subunit A</fullName>
    </alternativeName>
    <alternativeName>
        <fullName evidence="7">NDH-1 subunit A</fullName>
    </alternativeName>
    <alternativeName>
        <fullName evidence="7">NUO1</fullName>
    </alternativeName>
</protein>
<comment type="function">
    <text evidence="7">NDH-1 shuttles electrons from NADH, via FMN and iron-sulfur (Fe-S) centers, to quinones in the respiratory chain. The immediate electron acceptor for the enzyme in this species is believed to be a menaquinone. Couples the redox reaction to proton translocation (for every two electrons transferred, four hydrogen ions are translocated across the cytoplasmic membrane), and thus conserves the redox energy in a proton gradient.</text>
</comment>
<accession>A0A540W7P3</accession>
<comment type="subcellular location">
    <subcellularLocation>
        <location evidence="7 8">Cell membrane</location>
        <topology evidence="7 8">Multi-pass membrane protein</topology>
    </subcellularLocation>
    <subcellularLocation>
        <location evidence="1">Membrane</location>
        <topology evidence="1">Multi-pass membrane protein</topology>
    </subcellularLocation>
</comment>
<gene>
    <name evidence="7" type="primary">nuoA</name>
    <name evidence="9" type="ORF">E6W39_25335</name>
</gene>
<keyword evidence="6 7" id="KW-0472">Membrane</keyword>
<dbReference type="EMBL" id="VIGB01000003">
    <property type="protein sequence ID" value="TQF04947.1"/>
    <property type="molecule type" value="Genomic_DNA"/>
</dbReference>
<feature type="transmembrane region" description="Helical" evidence="7">
    <location>
        <begin position="78"/>
        <end position="99"/>
    </location>
</feature>
<evidence type="ECO:0000256" key="4">
    <source>
        <dbReference type="ARBA" id="ARBA00022692"/>
    </source>
</evidence>
<dbReference type="PANTHER" id="PTHR11058">
    <property type="entry name" value="NADH-UBIQUINONE OXIDOREDUCTASE CHAIN 3"/>
    <property type="match status" value="1"/>
</dbReference>
<keyword evidence="4 7" id="KW-0812">Transmembrane</keyword>
<dbReference type="GO" id="GO:0005886">
    <property type="term" value="C:plasma membrane"/>
    <property type="evidence" value="ECO:0007669"/>
    <property type="project" value="UniProtKB-SubCell"/>
</dbReference>
<comment type="caution">
    <text evidence="9">The sequence shown here is derived from an EMBL/GenBank/DDBJ whole genome shotgun (WGS) entry which is preliminary data.</text>
</comment>
<comment type="similarity">
    <text evidence="2 7 8">Belongs to the complex I subunit 3 family.</text>
</comment>
<keyword evidence="3 7" id="KW-0813">Transport</keyword>
<keyword evidence="7" id="KW-1003">Cell membrane</keyword>
<evidence type="ECO:0000256" key="1">
    <source>
        <dbReference type="ARBA" id="ARBA00004141"/>
    </source>
</evidence>
<comment type="subunit">
    <text evidence="7">NDH-1 is composed of 14 different subunits. Subunits NuoA, H, J, K, L, M, N constitute the membrane sector of the complex.</text>
</comment>
<keyword evidence="7 8" id="KW-0874">Quinone</keyword>
<comment type="catalytic activity">
    <reaction evidence="7 8">
        <text>a quinone + NADH + 5 H(+)(in) = a quinol + NAD(+) + 4 H(+)(out)</text>
        <dbReference type="Rhea" id="RHEA:57888"/>
        <dbReference type="ChEBI" id="CHEBI:15378"/>
        <dbReference type="ChEBI" id="CHEBI:24646"/>
        <dbReference type="ChEBI" id="CHEBI:57540"/>
        <dbReference type="ChEBI" id="CHEBI:57945"/>
        <dbReference type="ChEBI" id="CHEBI:132124"/>
    </reaction>
</comment>
<dbReference type="InterPro" id="IPR000440">
    <property type="entry name" value="NADH_UbQ/plastoQ_OxRdtase_su3"/>
</dbReference>
<dbReference type="RefSeq" id="WP_141635493.1">
    <property type="nucleotide sequence ID" value="NZ_VIGB01000003.1"/>
</dbReference>
<proteinExistence type="inferred from homology"/>
<dbReference type="GO" id="GO:0050136">
    <property type="term" value="F:NADH dehydrogenase (quinone) (non-electrogenic) activity"/>
    <property type="evidence" value="ECO:0007669"/>
    <property type="project" value="UniProtKB-UniRule"/>
</dbReference>
<dbReference type="OrthoDB" id="3747048at2"/>
<sequence>MEGPRAAALAADPTLGSGYFDAYAAIGLLAVVGVLFVAVAFSANRLLRPVIYSPEKLLTYECGVDPVGEGWAHTQIRYYIYAFLYVIFAVDAIYLFPWATVFAAAGYGAGTLVEMFVFLGFLAVGLLYAWKKGVLEWT</sequence>
<organism evidence="9 10">
    <name type="scientific">Kitasatospora acidiphila</name>
    <dbReference type="NCBI Taxonomy" id="2567942"/>
    <lineage>
        <taxon>Bacteria</taxon>
        <taxon>Bacillati</taxon>
        <taxon>Actinomycetota</taxon>
        <taxon>Actinomycetes</taxon>
        <taxon>Kitasatosporales</taxon>
        <taxon>Streptomycetaceae</taxon>
        <taxon>Kitasatospora</taxon>
    </lineage>
</organism>
<dbReference type="GO" id="GO:0030964">
    <property type="term" value="C:NADH dehydrogenase complex"/>
    <property type="evidence" value="ECO:0007669"/>
    <property type="project" value="TreeGrafter"/>
</dbReference>
<evidence type="ECO:0000256" key="2">
    <source>
        <dbReference type="ARBA" id="ARBA00008472"/>
    </source>
</evidence>
<feature type="transmembrane region" description="Helical" evidence="7">
    <location>
        <begin position="105"/>
        <end position="130"/>
    </location>
</feature>
<dbReference type="AlphaFoldDB" id="A0A540W7P3"/>
<feature type="transmembrane region" description="Helical" evidence="7">
    <location>
        <begin position="22"/>
        <end position="43"/>
    </location>
</feature>
<keyword evidence="5 7" id="KW-1133">Transmembrane helix</keyword>
<dbReference type="InterPro" id="IPR023043">
    <property type="entry name" value="NAD(P)H_OxRDtase_bac/plastid"/>
</dbReference>
<dbReference type="PANTHER" id="PTHR11058:SF9">
    <property type="entry name" value="NADH-UBIQUINONE OXIDOREDUCTASE CHAIN 3"/>
    <property type="match status" value="1"/>
</dbReference>
<dbReference type="Proteomes" id="UP000319103">
    <property type="component" value="Unassembled WGS sequence"/>
</dbReference>
<dbReference type="EC" id="7.1.1.-" evidence="7"/>
<name>A0A540W7P3_9ACTN</name>
<reference evidence="9 10" key="1">
    <citation type="submission" date="2019-06" db="EMBL/GenBank/DDBJ databases">
        <title>Description of Kitasatospora acidophila sp. nov. isolated from pine grove soil, and reclassification of Streptomyces novaecaesareae to Kitasatospora novaeceasareae comb. nov.</title>
        <authorList>
            <person name="Kim M.J."/>
        </authorList>
    </citation>
    <scope>NUCLEOTIDE SEQUENCE [LARGE SCALE GENOMIC DNA]</scope>
    <source>
        <strain evidence="9 10">MMS16-CNU292</strain>
    </source>
</reference>
<keyword evidence="7 8" id="KW-0520">NAD</keyword>
<keyword evidence="7" id="KW-1278">Translocase</keyword>
<evidence type="ECO:0000256" key="6">
    <source>
        <dbReference type="ARBA" id="ARBA00023136"/>
    </source>
</evidence>
<dbReference type="HAMAP" id="MF_01394">
    <property type="entry name" value="NDH1_NuoA"/>
    <property type="match status" value="1"/>
</dbReference>